<gene>
    <name evidence="1" type="ORF">M6B38_196365</name>
</gene>
<protein>
    <submittedName>
        <fullName evidence="1">Glutathione S-transferase zeta class-like isoform X1</fullName>
    </submittedName>
</protein>
<dbReference type="EMBL" id="JANAVB010037618">
    <property type="protein sequence ID" value="KAJ6801837.1"/>
    <property type="molecule type" value="Genomic_DNA"/>
</dbReference>
<comment type="caution">
    <text evidence="1">The sequence shown here is derived from an EMBL/GenBank/DDBJ whole genome shotgun (WGS) entry which is preliminary data.</text>
</comment>
<proteinExistence type="predicted"/>
<dbReference type="Proteomes" id="UP001140949">
    <property type="component" value="Unassembled WGS sequence"/>
</dbReference>
<reference evidence="1" key="1">
    <citation type="journal article" date="2023" name="GigaByte">
        <title>Genome assembly of the bearded iris, Iris pallida Lam.</title>
        <authorList>
            <person name="Bruccoleri R.E."/>
            <person name="Oakeley E.J."/>
            <person name="Faust A.M.E."/>
            <person name="Altorfer M."/>
            <person name="Dessus-Babus S."/>
            <person name="Burckhardt D."/>
            <person name="Oertli M."/>
            <person name="Naumann U."/>
            <person name="Petersen F."/>
            <person name="Wong J."/>
        </authorList>
    </citation>
    <scope>NUCLEOTIDE SEQUENCE</scope>
    <source>
        <strain evidence="1">GSM-AAB239-AS_SAM_17_03QT</strain>
    </source>
</reference>
<sequence>MKHMPSYQHSKLLSPKDSPMHLRRLCSMIRWALPKNYQQIKE</sequence>
<keyword evidence="2" id="KW-1185">Reference proteome</keyword>
<dbReference type="AlphaFoldDB" id="A0AAX6ECK4"/>
<evidence type="ECO:0000313" key="2">
    <source>
        <dbReference type="Proteomes" id="UP001140949"/>
    </source>
</evidence>
<accession>A0AAX6ECK4</accession>
<evidence type="ECO:0000313" key="1">
    <source>
        <dbReference type="EMBL" id="KAJ6801837.1"/>
    </source>
</evidence>
<organism evidence="1 2">
    <name type="scientific">Iris pallida</name>
    <name type="common">Sweet iris</name>
    <dbReference type="NCBI Taxonomy" id="29817"/>
    <lineage>
        <taxon>Eukaryota</taxon>
        <taxon>Viridiplantae</taxon>
        <taxon>Streptophyta</taxon>
        <taxon>Embryophyta</taxon>
        <taxon>Tracheophyta</taxon>
        <taxon>Spermatophyta</taxon>
        <taxon>Magnoliopsida</taxon>
        <taxon>Liliopsida</taxon>
        <taxon>Asparagales</taxon>
        <taxon>Iridaceae</taxon>
        <taxon>Iridoideae</taxon>
        <taxon>Irideae</taxon>
        <taxon>Iris</taxon>
    </lineage>
</organism>
<reference evidence="1" key="2">
    <citation type="submission" date="2023-04" db="EMBL/GenBank/DDBJ databases">
        <authorList>
            <person name="Bruccoleri R.E."/>
            <person name="Oakeley E.J."/>
            <person name="Faust A.-M."/>
            <person name="Dessus-Babus S."/>
            <person name="Altorfer M."/>
            <person name="Burckhardt D."/>
            <person name="Oertli M."/>
            <person name="Naumann U."/>
            <person name="Petersen F."/>
            <person name="Wong J."/>
        </authorList>
    </citation>
    <scope>NUCLEOTIDE SEQUENCE</scope>
    <source>
        <strain evidence="1">GSM-AAB239-AS_SAM_17_03QT</strain>
        <tissue evidence="1">Leaf</tissue>
    </source>
</reference>
<name>A0AAX6ECK4_IRIPA</name>